<evidence type="ECO:0000256" key="4">
    <source>
        <dbReference type="ARBA" id="ARBA00022840"/>
    </source>
</evidence>
<name>A0A7W7Y735_9BACT</name>
<proteinExistence type="inferred from homology"/>
<comment type="caution">
    <text evidence="6">The sequence shown here is derived from an EMBL/GenBank/DDBJ whole genome shotgun (WGS) entry which is preliminary data.</text>
</comment>
<dbReference type="GO" id="GO:0005524">
    <property type="term" value="F:ATP binding"/>
    <property type="evidence" value="ECO:0007669"/>
    <property type="project" value="UniProtKB-KW"/>
</dbReference>
<dbReference type="PROSITE" id="PS50893">
    <property type="entry name" value="ABC_TRANSPORTER_2"/>
    <property type="match status" value="1"/>
</dbReference>
<dbReference type="SUPFAM" id="SSF52540">
    <property type="entry name" value="P-loop containing nucleoside triphosphate hydrolases"/>
    <property type="match status" value="1"/>
</dbReference>
<keyword evidence="2" id="KW-0813">Transport</keyword>
<dbReference type="InterPro" id="IPR003439">
    <property type="entry name" value="ABC_transporter-like_ATP-bd"/>
</dbReference>
<dbReference type="Proteomes" id="UP000590740">
    <property type="component" value="Unassembled WGS sequence"/>
</dbReference>
<dbReference type="Pfam" id="PF00005">
    <property type="entry name" value="ABC_tran"/>
    <property type="match status" value="1"/>
</dbReference>
<protein>
    <submittedName>
        <fullName evidence="6">ABC-type polysaccharide/polyol phosphate transport system ATPase subunit</fullName>
    </submittedName>
</protein>
<keyword evidence="3" id="KW-0547">Nucleotide-binding</keyword>
<dbReference type="GO" id="GO:0016020">
    <property type="term" value="C:membrane"/>
    <property type="evidence" value="ECO:0007669"/>
    <property type="project" value="InterPro"/>
</dbReference>
<keyword evidence="4" id="KW-0067">ATP-binding</keyword>
<dbReference type="EMBL" id="JACHIG010000001">
    <property type="protein sequence ID" value="MBB5030465.1"/>
    <property type="molecule type" value="Genomic_DNA"/>
</dbReference>
<evidence type="ECO:0000256" key="1">
    <source>
        <dbReference type="ARBA" id="ARBA00005417"/>
    </source>
</evidence>
<dbReference type="InterPro" id="IPR050683">
    <property type="entry name" value="Bact_Polysacc_Export_ATP-bd"/>
</dbReference>
<reference evidence="6 7" key="1">
    <citation type="submission" date="2020-08" db="EMBL/GenBank/DDBJ databases">
        <title>Genomic Encyclopedia of Type Strains, Phase IV (KMG-IV): sequencing the most valuable type-strain genomes for metagenomic binning, comparative biology and taxonomic classification.</title>
        <authorList>
            <person name="Goeker M."/>
        </authorList>
    </citation>
    <scope>NUCLEOTIDE SEQUENCE [LARGE SCALE GENOMIC DNA]</scope>
    <source>
        <strain evidence="6 7">DSM 12252</strain>
    </source>
</reference>
<comment type="similarity">
    <text evidence="1">Belongs to the ABC transporter superfamily.</text>
</comment>
<dbReference type="RefSeq" id="WP_184337229.1">
    <property type="nucleotide sequence ID" value="NZ_JACHIG010000001.1"/>
</dbReference>
<evidence type="ECO:0000313" key="7">
    <source>
        <dbReference type="Proteomes" id="UP000590740"/>
    </source>
</evidence>
<dbReference type="InterPro" id="IPR027417">
    <property type="entry name" value="P-loop_NTPase"/>
</dbReference>
<evidence type="ECO:0000256" key="3">
    <source>
        <dbReference type="ARBA" id="ARBA00022741"/>
    </source>
</evidence>
<dbReference type="Gene3D" id="3.40.50.300">
    <property type="entry name" value="P-loop containing nucleotide triphosphate hydrolases"/>
    <property type="match status" value="1"/>
</dbReference>
<dbReference type="GO" id="GO:0140359">
    <property type="term" value="F:ABC-type transporter activity"/>
    <property type="evidence" value="ECO:0007669"/>
    <property type="project" value="InterPro"/>
</dbReference>
<dbReference type="InterPro" id="IPR015860">
    <property type="entry name" value="ABC_transpr_TagH-like"/>
</dbReference>
<evidence type="ECO:0000313" key="6">
    <source>
        <dbReference type="EMBL" id="MBB5030465.1"/>
    </source>
</evidence>
<keyword evidence="7" id="KW-1185">Reference proteome</keyword>
<gene>
    <name evidence="6" type="ORF">HNQ65_000019</name>
</gene>
<accession>A0A7W7Y735</accession>
<sequence>MSTPVIQVEDVSKLYRLGEVGTGTIQHDINRWWHRIRGKEDPYAKIATVNDRTRKEKKSPKDDYVWALKDVSFEVLQGEVLGIIGRNGAGKSTLLKLLSRVTSPSSGSIKVKGRIASLLEVGTGFHPELSGRENIFLNGAILGMRKQEIVSRLDEIVDFSGCSAYLDTPVKRYSSGMYVRLAFAVAAYLEPEILIVDEVLAVGDAEFQKRCLSRMDKVSKLGKTVIFVSHNMSAMQSLCTSILRISNGEAGVKSRNVEQEINKYLHDCRTAQPSFPVELQDGTRILGLELAPSIFPTGQSTTLTFEVEFSSATTITDFAPFIYNHAGVRIGIMDGRNKFGLPRSFAKGRYCLQFNTGPLPLMPGDYVVGLYLRTLSSWLNHENLGDFQLTSETGMEITNYPAEHVGILNMSFSAVIL</sequence>
<evidence type="ECO:0000256" key="2">
    <source>
        <dbReference type="ARBA" id="ARBA00022448"/>
    </source>
</evidence>
<dbReference type="GO" id="GO:0016887">
    <property type="term" value="F:ATP hydrolysis activity"/>
    <property type="evidence" value="ECO:0007669"/>
    <property type="project" value="InterPro"/>
</dbReference>
<dbReference type="PANTHER" id="PTHR46743">
    <property type="entry name" value="TEICHOIC ACIDS EXPORT ATP-BINDING PROTEIN TAGH"/>
    <property type="match status" value="1"/>
</dbReference>
<dbReference type="CDD" id="cd03220">
    <property type="entry name" value="ABC_KpsT_Wzt"/>
    <property type="match status" value="1"/>
</dbReference>
<evidence type="ECO:0000259" key="5">
    <source>
        <dbReference type="PROSITE" id="PS50893"/>
    </source>
</evidence>
<dbReference type="InterPro" id="IPR003593">
    <property type="entry name" value="AAA+_ATPase"/>
</dbReference>
<dbReference type="AlphaFoldDB" id="A0A7W7Y735"/>
<feature type="domain" description="ABC transporter" evidence="5">
    <location>
        <begin position="47"/>
        <end position="272"/>
    </location>
</feature>
<organism evidence="6 7">
    <name type="scientific">Prosthecobacter vanneervenii</name>
    <dbReference type="NCBI Taxonomy" id="48466"/>
    <lineage>
        <taxon>Bacteria</taxon>
        <taxon>Pseudomonadati</taxon>
        <taxon>Verrucomicrobiota</taxon>
        <taxon>Verrucomicrobiia</taxon>
        <taxon>Verrucomicrobiales</taxon>
        <taxon>Verrucomicrobiaceae</taxon>
        <taxon>Prosthecobacter</taxon>
    </lineage>
</organism>
<dbReference type="PANTHER" id="PTHR46743:SF2">
    <property type="entry name" value="TEICHOIC ACIDS EXPORT ATP-BINDING PROTEIN TAGH"/>
    <property type="match status" value="1"/>
</dbReference>
<dbReference type="SMART" id="SM00382">
    <property type="entry name" value="AAA"/>
    <property type="match status" value="1"/>
</dbReference>